<reference evidence="2 3" key="1">
    <citation type="submission" date="2022-12" db="EMBL/GenBank/DDBJ databases">
        <title>Chromosome-level genome assembly of true bugs.</title>
        <authorList>
            <person name="Ma L."/>
            <person name="Li H."/>
        </authorList>
    </citation>
    <scope>NUCLEOTIDE SEQUENCE [LARGE SCALE GENOMIC DNA]</scope>
    <source>
        <strain evidence="2">Lab_2022b</strain>
    </source>
</reference>
<dbReference type="Proteomes" id="UP001461498">
    <property type="component" value="Unassembled WGS sequence"/>
</dbReference>
<accession>A0AAW1CSX8</accession>
<dbReference type="EMBL" id="JAPXFL010000010">
    <property type="protein sequence ID" value="KAK9500729.1"/>
    <property type="molecule type" value="Genomic_DNA"/>
</dbReference>
<keyword evidence="1" id="KW-0812">Transmembrane</keyword>
<sequence length="117" mass="13718">MGLFNFRWFRRFVRRHTTPIPEQVALDWKAKLSLAYMFIAWNAAGVVLYMCFKGKADWPKYYGLKTDEEANKKPAVYFAELLGIKKAHVISYSGFTKTEEYNYEGETEEVKNDTLVE</sequence>
<evidence type="ECO:0000313" key="2">
    <source>
        <dbReference type="EMBL" id="KAK9500729.1"/>
    </source>
</evidence>
<evidence type="ECO:0000313" key="3">
    <source>
        <dbReference type="Proteomes" id="UP001461498"/>
    </source>
</evidence>
<feature type="transmembrane region" description="Helical" evidence="1">
    <location>
        <begin position="34"/>
        <end position="52"/>
    </location>
</feature>
<organism evidence="2 3">
    <name type="scientific">Rhynocoris fuscipes</name>
    <dbReference type="NCBI Taxonomy" id="488301"/>
    <lineage>
        <taxon>Eukaryota</taxon>
        <taxon>Metazoa</taxon>
        <taxon>Ecdysozoa</taxon>
        <taxon>Arthropoda</taxon>
        <taxon>Hexapoda</taxon>
        <taxon>Insecta</taxon>
        <taxon>Pterygota</taxon>
        <taxon>Neoptera</taxon>
        <taxon>Paraneoptera</taxon>
        <taxon>Hemiptera</taxon>
        <taxon>Heteroptera</taxon>
        <taxon>Panheteroptera</taxon>
        <taxon>Cimicomorpha</taxon>
        <taxon>Reduviidae</taxon>
        <taxon>Harpactorinae</taxon>
        <taxon>Harpactorini</taxon>
        <taxon>Rhynocoris</taxon>
    </lineage>
</organism>
<keyword evidence="1" id="KW-1133">Transmembrane helix</keyword>
<proteinExistence type="predicted"/>
<protein>
    <submittedName>
        <fullName evidence="2">Uncharacterized protein</fullName>
    </submittedName>
</protein>
<name>A0AAW1CSX8_9HEMI</name>
<keyword evidence="1" id="KW-0472">Membrane</keyword>
<dbReference type="AlphaFoldDB" id="A0AAW1CSX8"/>
<gene>
    <name evidence="2" type="ORF">O3M35_001935</name>
</gene>
<evidence type="ECO:0000256" key="1">
    <source>
        <dbReference type="SAM" id="Phobius"/>
    </source>
</evidence>
<keyword evidence="3" id="KW-1185">Reference proteome</keyword>
<comment type="caution">
    <text evidence="2">The sequence shown here is derived from an EMBL/GenBank/DDBJ whole genome shotgun (WGS) entry which is preliminary data.</text>
</comment>